<keyword evidence="11" id="KW-0175">Coiled coil</keyword>
<evidence type="ECO:0000256" key="10">
    <source>
        <dbReference type="RuleBase" id="RU321113"/>
    </source>
</evidence>
<feature type="coiled-coil region" evidence="11">
    <location>
        <begin position="905"/>
        <end position="950"/>
    </location>
</feature>
<evidence type="ECO:0000256" key="9">
    <source>
        <dbReference type="ARBA" id="ARBA00023136"/>
    </source>
</evidence>
<keyword evidence="7 10" id="KW-1133">Transmembrane helix</keyword>
<feature type="transmembrane region" description="Helical" evidence="10">
    <location>
        <begin position="459"/>
        <end position="480"/>
    </location>
</feature>
<evidence type="ECO:0000256" key="8">
    <source>
        <dbReference type="ARBA" id="ARBA00023065"/>
    </source>
</evidence>
<dbReference type="EMBL" id="JAZDWU010000012">
    <property type="protein sequence ID" value="KAK9983806.1"/>
    <property type="molecule type" value="Genomic_DNA"/>
</dbReference>
<feature type="transmembrane region" description="Helical" evidence="10">
    <location>
        <begin position="487"/>
        <end position="510"/>
    </location>
</feature>
<dbReference type="Pfam" id="PF22776">
    <property type="entry name" value="K_trans_C"/>
    <property type="match status" value="1"/>
</dbReference>
<feature type="domain" description="K+ potassium transporter C-terminal" evidence="13">
    <location>
        <begin position="567"/>
        <end position="764"/>
    </location>
</feature>
<evidence type="ECO:0000313" key="15">
    <source>
        <dbReference type="Proteomes" id="UP001459277"/>
    </source>
</evidence>
<evidence type="ECO:0000256" key="3">
    <source>
        <dbReference type="ARBA" id="ARBA00022448"/>
    </source>
</evidence>
<protein>
    <recommendedName>
        <fullName evidence="10">Potassium transporter</fullName>
    </recommendedName>
</protein>
<evidence type="ECO:0000256" key="6">
    <source>
        <dbReference type="ARBA" id="ARBA00022958"/>
    </source>
</evidence>
<feature type="transmembrane region" description="Helical" evidence="10">
    <location>
        <begin position="234"/>
        <end position="252"/>
    </location>
</feature>
<keyword evidence="8 10" id="KW-0406">Ion transport</keyword>
<evidence type="ECO:0000256" key="2">
    <source>
        <dbReference type="ARBA" id="ARBA00008440"/>
    </source>
</evidence>
<comment type="subcellular location">
    <subcellularLocation>
        <location evidence="1">Cell membrane</location>
        <topology evidence="1">Multi-pass membrane protein</topology>
    </subcellularLocation>
    <subcellularLocation>
        <location evidence="10">Membrane</location>
        <topology evidence="10">Multi-pass membrane protein</topology>
    </subcellularLocation>
</comment>
<dbReference type="GO" id="GO:0005886">
    <property type="term" value="C:plasma membrane"/>
    <property type="evidence" value="ECO:0007669"/>
    <property type="project" value="UniProtKB-SubCell"/>
</dbReference>
<keyword evidence="9 10" id="KW-0472">Membrane</keyword>
<organism evidence="14 15">
    <name type="scientific">Lithocarpus litseifolius</name>
    <dbReference type="NCBI Taxonomy" id="425828"/>
    <lineage>
        <taxon>Eukaryota</taxon>
        <taxon>Viridiplantae</taxon>
        <taxon>Streptophyta</taxon>
        <taxon>Embryophyta</taxon>
        <taxon>Tracheophyta</taxon>
        <taxon>Spermatophyta</taxon>
        <taxon>Magnoliopsida</taxon>
        <taxon>eudicotyledons</taxon>
        <taxon>Gunneridae</taxon>
        <taxon>Pentapetalae</taxon>
        <taxon>rosids</taxon>
        <taxon>fabids</taxon>
        <taxon>Fagales</taxon>
        <taxon>Fagaceae</taxon>
        <taxon>Lithocarpus</taxon>
    </lineage>
</organism>
<dbReference type="InterPro" id="IPR003855">
    <property type="entry name" value="K+_transporter"/>
</dbReference>
<evidence type="ECO:0000256" key="11">
    <source>
        <dbReference type="SAM" id="Coils"/>
    </source>
</evidence>
<feature type="transmembrane region" description="Helical" evidence="10">
    <location>
        <begin position="101"/>
        <end position="122"/>
    </location>
</feature>
<proteinExistence type="inferred from homology"/>
<keyword evidence="15" id="KW-1185">Reference proteome</keyword>
<evidence type="ECO:0000256" key="5">
    <source>
        <dbReference type="ARBA" id="ARBA00022692"/>
    </source>
</evidence>
<feature type="domain" description="K+ potassium transporter integral membrane" evidence="12">
    <location>
        <begin position="67"/>
        <end position="552"/>
    </location>
</feature>
<keyword evidence="3" id="KW-0813">Transport</keyword>
<evidence type="ECO:0000256" key="1">
    <source>
        <dbReference type="ARBA" id="ARBA00004651"/>
    </source>
</evidence>
<feature type="transmembrane region" description="Helical" evidence="10">
    <location>
        <begin position="435"/>
        <end position="453"/>
    </location>
</feature>
<comment type="function">
    <text evidence="10">Potassium transporter.</text>
</comment>
<dbReference type="NCBIfam" id="TIGR00794">
    <property type="entry name" value="kup"/>
    <property type="match status" value="1"/>
</dbReference>
<accession>A0AAW2BCL9</accession>
<dbReference type="PANTHER" id="PTHR30540">
    <property type="entry name" value="OSMOTIC STRESS POTASSIUM TRANSPORTER"/>
    <property type="match status" value="1"/>
</dbReference>
<comment type="similarity">
    <text evidence="2 10">Belongs to the HAK/KUP transporter (TC 2.A.72.3) family.</text>
</comment>
<keyword evidence="6 10" id="KW-0630">Potassium</keyword>
<evidence type="ECO:0000259" key="12">
    <source>
        <dbReference type="Pfam" id="PF02705"/>
    </source>
</evidence>
<reference evidence="14 15" key="1">
    <citation type="submission" date="2024-01" db="EMBL/GenBank/DDBJ databases">
        <title>A telomere-to-telomere, gap-free genome of sweet tea (Lithocarpus litseifolius).</title>
        <authorList>
            <person name="Zhou J."/>
        </authorList>
    </citation>
    <scope>NUCLEOTIDE SEQUENCE [LARGE SCALE GENOMIC DNA]</scope>
    <source>
        <strain evidence="14">Zhou-2022a</strain>
        <tissue evidence="14">Leaf</tissue>
    </source>
</reference>
<dbReference type="Proteomes" id="UP001459277">
    <property type="component" value="Unassembled WGS sequence"/>
</dbReference>
<keyword evidence="4 10" id="KW-0633">Potassium transport</keyword>
<feature type="transmembrane region" description="Helical" evidence="10">
    <location>
        <begin position="378"/>
        <end position="398"/>
    </location>
</feature>
<name>A0AAW2BCL9_9ROSI</name>
<comment type="caution">
    <text evidence="14">The sequence shown here is derived from an EMBL/GenBank/DDBJ whole genome shotgun (WGS) entry which is preliminary data.</text>
</comment>
<dbReference type="GO" id="GO:0015079">
    <property type="term" value="F:potassium ion transmembrane transporter activity"/>
    <property type="evidence" value="ECO:0007669"/>
    <property type="project" value="UniProtKB-UniRule"/>
</dbReference>
<comment type="caution">
    <text evidence="10">Lacks conserved residue(s) required for the propagation of feature annotation.</text>
</comment>
<dbReference type="Pfam" id="PF02705">
    <property type="entry name" value="K_trans"/>
    <property type="match status" value="1"/>
</dbReference>
<feature type="transmembrane region" description="Helical" evidence="10">
    <location>
        <begin position="516"/>
        <end position="537"/>
    </location>
</feature>
<dbReference type="InterPro" id="IPR053952">
    <property type="entry name" value="K_trans_C"/>
</dbReference>
<sequence>MADDVVLDGITNETLEEVSQDQELEERKLSWQKLRRYDSLDIESRSLHGPHHGHHSKAMDWSTILHLAFQSIGVVYGDVGTSPLYVFSSTFPKGISHNDDILGVLSLIFYTITLISLIKYVLIVLRANDNGEGGTFALYSLLCRYAKVGFIPNQQAEDHEVSNYELEVPNGRVRMASCFKSTLENSKFAKQILLFATMLGTSMLIGDGVLTPSISVLSAVGGIQTESAKVTQDMVVWISVVILIVLFMVQRLGTDKVGYTFAPIICIWFAFIGGIGVYNFIKYDPAVAKAINPYYIIDYFRRNKKDAWVSLGGVVLAITGTEALFADLGHFSVRSIQISMCCVTYPALILAYTGQASFLRKHNDLVATTFYKSIPGPLYWPTFVVAVLASIIASQAIISGTFSIIQQSLSLGCFPRVKVIHTSMKYEGQVYVPEANYLLMVACVAVTLGFRTTTNIGNAYGIAVVFVMTLTSCFIVLVMIMIWKTHILLVIPYILIIGSVELVYLSSVLYKFDQGGYLPLAFAAVLMSVMYTWNSVFRRKYDYELKHKISPETLKEVVANTSLCRIPGLALFYSELVQGIPPIFKHYVANVPALHSVLVFISIKSLPISKVPVKERFLFRQVEPKELNVFRCVVRYGYIDVQNEQEPFEEVLIENLKLFIRENLWLSKNVQNNNVGNVGDTLDERQVEEDQSKEFERQIETVDKAWHAGIVHFIGETDVVAAKGASVGKRILIDYAYTFLKRNLRESEKVLDIPQKRMLKVERHMLLRVRVSASKLTLCIVKSLATRTLLLFSISGGRSTVLVSFALSDSRAHWLARSSMVLCMSDKNVKKRPKLKNKYRHPVKATIKYTKTIDDFDDLVDLRTLAHHCLGPEPSAYIMRAIEIEEKKRETIHITLEYLSQKAKASSAESKVKGMEVELSKLKKDLILAMDEANTTKEKAKVLSDDLRAEKQLTLEKDEQLQAAQERVKTIVVKSVEAFQQTNECNIVLFS</sequence>
<gene>
    <name evidence="14" type="ORF">SO802_033331</name>
</gene>
<dbReference type="PANTHER" id="PTHR30540:SF87">
    <property type="entry name" value="POTASSIUM TRANSPORTER"/>
    <property type="match status" value="1"/>
</dbReference>
<evidence type="ECO:0000256" key="7">
    <source>
        <dbReference type="ARBA" id="ARBA00022989"/>
    </source>
</evidence>
<evidence type="ECO:0000256" key="4">
    <source>
        <dbReference type="ARBA" id="ARBA00022538"/>
    </source>
</evidence>
<feature type="transmembrane region" description="Helical" evidence="10">
    <location>
        <begin position="338"/>
        <end position="358"/>
    </location>
</feature>
<evidence type="ECO:0000259" key="13">
    <source>
        <dbReference type="Pfam" id="PF22776"/>
    </source>
</evidence>
<feature type="transmembrane region" description="Helical" evidence="10">
    <location>
        <begin position="259"/>
        <end position="281"/>
    </location>
</feature>
<evidence type="ECO:0000313" key="14">
    <source>
        <dbReference type="EMBL" id="KAK9983806.1"/>
    </source>
</evidence>
<feature type="transmembrane region" description="Helical" evidence="10">
    <location>
        <begin position="307"/>
        <end position="326"/>
    </location>
</feature>
<keyword evidence="5 10" id="KW-0812">Transmembrane</keyword>
<dbReference type="InterPro" id="IPR053951">
    <property type="entry name" value="K_trans_N"/>
</dbReference>
<dbReference type="AlphaFoldDB" id="A0AAW2BCL9"/>